<organism evidence="16 17">
    <name type="scientific">Fictibacillus fluitans</name>
    <dbReference type="NCBI Taxonomy" id="3058422"/>
    <lineage>
        <taxon>Bacteria</taxon>
        <taxon>Bacillati</taxon>
        <taxon>Bacillota</taxon>
        <taxon>Bacilli</taxon>
        <taxon>Bacillales</taxon>
        <taxon>Fictibacillaceae</taxon>
        <taxon>Fictibacillus</taxon>
    </lineage>
</organism>
<evidence type="ECO:0000256" key="6">
    <source>
        <dbReference type="ARBA" id="ARBA00022723"/>
    </source>
</evidence>
<evidence type="ECO:0000256" key="7">
    <source>
        <dbReference type="ARBA" id="ARBA00022741"/>
    </source>
</evidence>
<dbReference type="Pfam" id="PF01406">
    <property type="entry name" value="tRNA-synt_1e"/>
    <property type="match status" value="1"/>
</dbReference>
<feature type="domain" description="Cysteinyl-tRNA synthetase class Ia DALR" evidence="15">
    <location>
        <begin position="353"/>
        <end position="417"/>
    </location>
</feature>
<evidence type="ECO:0000256" key="12">
    <source>
        <dbReference type="ARBA" id="ARBA00047398"/>
    </source>
</evidence>
<dbReference type="NCBIfam" id="TIGR00435">
    <property type="entry name" value="cysS"/>
    <property type="match status" value="1"/>
</dbReference>
<feature type="binding site" evidence="13">
    <location>
        <position position="209"/>
    </location>
    <ligand>
        <name>Zn(2+)</name>
        <dbReference type="ChEBI" id="CHEBI:29105"/>
    </ligand>
</feature>
<dbReference type="InterPro" id="IPR009080">
    <property type="entry name" value="tRNAsynth_Ia_anticodon-bd"/>
</dbReference>
<feature type="short sequence motif" description="'HIGH' region" evidence="13">
    <location>
        <begin position="31"/>
        <end position="41"/>
    </location>
</feature>
<feature type="short sequence motif" description="'KMSKS' region" evidence="13">
    <location>
        <begin position="266"/>
        <end position="270"/>
    </location>
</feature>
<evidence type="ECO:0000256" key="10">
    <source>
        <dbReference type="ARBA" id="ARBA00022917"/>
    </source>
</evidence>
<evidence type="ECO:0000259" key="15">
    <source>
        <dbReference type="SMART" id="SM00840"/>
    </source>
</evidence>
<gene>
    <name evidence="13 16" type="primary">cysS</name>
    <name evidence="16" type="ORF">QYB97_22270</name>
</gene>
<feature type="coiled-coil region" evidence="14">
    <location>
        <begin position="414"/>
        <end position="441"/>
    </location>
</feature>
<dbReference type="SUPFAM" id="SSF47323">
    <property type="entry name" value="Anticodon-binding domain of a subclass of class I aminoacyl-tRNA synthetases"/>
    <property type="match status" value="1"/>
</dbReference>
<dbReference type="EC" id="6.1.1.16" evidence="13"/>
<feature type="binding site" evidence="13">
    <location>
        <position position="238"/>
    </location>
    <ligand>
        <name>Zn(2+)</name>
        <dbReference type="ChEBI" id="CHEBI:29105"/>
    </ligand>
</feature>
<dbReference type="SUPFAM" id="SSF52374">
    <property type="entry name" value="Nucleotidylyl transferase"/>
    <property type="match status" value="1"/>
</dbReference>
<comment type="similarity">
    <text evidence="2 13">Belongs to the class-I aminoacyl-tRNA synthetase family.</text>
</comment>
<evidence type="ECO:0000256" key="2">
    <source>
        <dbReference type="ARBA" id="ARBA00005594"/>
    </source>
</evidence>
<dbReference type="PANTHER" id="PTHR10890:SF3">
    <property type="entry name" value="CYSTEINE--TRNA LIGASE, CYTOPLASMIC"/>
    <property type="match status" value="1"/>
</dbReference>
<reference evidence="16" key="1">
    <citation type="submission" date="2023-07" db="EMBL/GenBank/DDBJ databases">
        <title>Fictibacillus sp. isolated from freshwater pond.</title>
        <authorList>
            <person name="Kirdat K."/>
            <person name="Bhat A."/>
            <person name="Mourya A."/>
            <person name="Yadav A."/>
        </authorList>
    </citation>
    <scope>NUCLEOTIDE SEQUENCE</scope>
    <source>
        <strain evidence="16">NE201</strain>
    </source>
</reference>
<dbReference type="InterPro" id="IPR032678">
    <property type="entry name" value="tRNA-synt_1_cat_dom"/>
</dbReference>
<keyword evidence="6 13" id="KW-0479">Metal-binding</keyword>
<keyword evidence="5 13" id="KW-0436">Ligase</keyword>
<dbReference type="GO" id="GO:0004817">
    <property type="term" value="F:cysteine-tRNA ligase activity"/>
    <property type="evidence" value="ECO:0007669"/>
    <property type="project" value="UniProtKB-EC"/>
</dbReference>
<evidence type="ECO:0000313" key="17">
    <source>
        <dbReference type="Proteomes" id="UP001172721"/>
    </source>
</evidence>
<feature type="binding site" evidence="13">
    <location>
        <position position="269"/>
    </location>
    <ligand>
        <name>ATP</name>
        <dbReference type="ChEBI" id="CHEBI:30616"/>
    </ligand>
</feature>
<sequence>MSLVIYNTLTRQKEVFKPLEEGKVKMYVCGPTVYNYIHIGNARPAIVFDTVRRYLEYRGYDVNFISNFTDVDDKLIRAAKELGTDVPTVAERFIQSYHEDVCALGVQEADYHPRVTETMPEIIDFISKLVEKGYAYEAKGDVYFKTRAFEGYGKLSHQSIDDLRSGARIEVGDIKKDPLDFALWKSAKEGEISWESPWGKGRPGWHIECSAMAKKYLGDSIDIHGGGQDLTFPHHENEIAQSEALNEAPMAKYWMHNGYININNEKMSKSLGNFVLVHDMMKEFDPQVIRFFMMAVHYRNPINFSNELLESAHVSLNRIRTAYGNLKHRLEVSADLASDSDQWNEKIEQFKQSFTTAMDDDFNTANAIAVLFDMAREANVYLQSENTSTAVLAKFIGLFEELAGVLGLTMTEEKELLDEDIEALIEERNTARKERNFARADEIRDQLRDMNIVLEDTPQGVRWKRQ</sequence>
<dbReference type="Gene3D" id="1.20.120.1910">
    <property type="entry name" value="Cysteine-tRNA ligase, C-terminal anti-codon recognition domain"/>
    <property type="match status" value="1"/>
</dbReference>
<evidence type="ECO:0000256" key="3">
    <source>
        <dbReference type="ARBA" id="ARBA00011245"/>
    </source>
</evidence>
<evidence type="ECO:0000256" key="5">
    <source>
        <dbReference type="ARBA" id="ARBA00022598"/>
    </source>
</evidence>
<keyword evidence="14" id="KW-0175">Coiled coil</keyword>
<dbReference type="Gene3D" id="3.40.50.620">
    <property type="entry name" value="HUPs"/>
    <property type="match status" value="1"/>
</dbReference>
<dbReference type="CDD" id="cd07963">
    <property type="entry name" value="Anticodon_Ia_Cys"/>
    <property type="match status" value="1"/>
</dbReference>
<evidence type="ECO:0000256" key="13">
    <source>
        <dbReference type="HAMAP-Rule" id="MF_00041"/>
    </source>
</evidence>
<dbReference type="CDD" id="cd00672">
    <property type="entry name" value="CysRS_core"/>
    <property type="match status" value="1"/>
</dbReference>
<evidence type="ECO:0000256" key="14">
    <source>
        <dbReference type="SAM" id="Coils"/>
    </source>
</evidence>
<protein>
    <recommendedName>
        <fullName evidence="13">Cysteine--tRNA ligase</fullName>
        <ecNumber evidence="13">6.1.1.16</ecNumber>
    </recommendedName>
    <alternativeName>
        <fullName evidence="13">Cysteinyl-tRNA synthetase</fullName>
        <shortName evidence="13">CysRS</shortName>
    </alternativeName>
</protein>
<feature type="binding site" evidence="13">
    <location>
        <position position="29"/>
    </location>
    <ligand>
        <name>Zn(2+)</name>
        <dbReference type="ChEBI" id="CHEBI:29105"/>
    </ligand>
</feature>
<dbReference type="Proteomes" id="UP001172721">
    <property type="component" value="Unassembled WGS sequence"/>
</dbReference>
<keyword evidence="9 13" id="KW-0067">ATP-binding</keyword>
<keyword evidence="7 13" id="KW-0547">Nucleotide-binding</keyword>
<dbReference type="InterPro" id="IPR024909">
    <property type="entry name" value="Cys-tRNA/MSH_ligase"/>
</dbReference>
<dbReference type="PANTHER" id="PTHR10890">
    <property type="entry name" value="CYSTEINYL-TRNA SYNTHETASE"/>
    <property type="match status" value="1"/>
</dbReference>
<dbReference type="HAMAP" id="MF_00041">
    <property type="entry name" value="Cys_tRNA_synth"/>
    <property type="match status" value="1"/>
</dbReference>
<feature type="binding site" evidence="13">
    <location>
        <position position="234"/>
    </location>
    <ligand>
        <name>Zn(2+)</name>
        <dbReference type="ChEBI" id="CHEBI:29105"/>
    </ligand>
</feature>
<comment type="cofactor">
    <cofactor evidence="13">
        <name>Zn(2+)</name>
        <dbReference type="ChEBI" id="CHEBI:29105"/>
    </cofactor>
    <text evidence="13">Binds 1 zinc ion per subunit.</text>
</comment>
<proteinExistence type="inferred from homology"/>
<dbReference type="Pfam" id="PF09190">
    <property type="entry name" value="DALR_2"/>
    <property type="match status" value="1"/>
</dbReference>
<accession>A0ABT8I2F7</accession>
<comment type="caution">
    <text evidence="16">The sequence shown here is derived from an EMBL/GenBank/DDBJ whole genome shotgun (WGS) entry which is preliminary data.</text>
</comment>
<name>A0ABT8I2F7_9BACL</name>
<dbReference type="RefSeq" id="WP_301168213.1">
    <property type="nucleotide sequence ID" value="NZ_JAUHTR010000019.1"/>
</dbReference>
<evidence type="ECO:0000256" key="4">
    <source>
        <dbReference type="ARBA" id="ARBA00022490"/>
    </source>
</evidence>
<keyword evidence="17" id="KW-1185">Reference proteome</keyword>
<dbReference type="InterPro" id="IPR015803">
    <property type="entry name" value="Cys-tRNA-ligase"/>
</dbReference>
<dbReference type="Pfam" id="PF23493">
    <property type="entry name" value="CysS_C"/>
    <property type="match status" value="1"/>
</dbReference>
<comment type="catalytic activity">
    <reaction evidence="12 13">
        <text>tRNA(Cys) + L-cysteine + ATP = L-cysteinyl-tRNA(Cys) + AMP + diphosphate</text>
        <dbReference type="Rhea" id="RHEA:17773"/>
        <dbReference type="Rhea" id="RHEA-COMP:9661"/>
        <dbReference type="Rhea" id="RHEA-COMP:9679"/>
        <dbReference type="ChEBI" id="CHEBI:30616"/>
        <dbReference type="ChEBI" id="CHEBI:33019"/>
        <dbReference type="ChEBI" id="CHEBI:35235"/>
        <dbReference type="ChEBI" id="CHEBI:78442"/>
        <dbReference type="ChEBI" id="CHEBI:78517"/>
        <dbReference type="ChEBI" id="CHEBI:456215"/>
        <dbReference type="EC" id="6.1.1.16"/>
    </reaction>
</comment>
<dbReference type="SMART" id="SM00840">
    <property type="entry name" value="DALR_2"/>
    <property type="match status" value="1"/>
</dbReference>
<evidence type="ECO:0000256" key="1">
    <source>
        <dbReference type="ARBA" id="ARBA00004496"/>
    </source>
</evidence>
<evidence type="ECO:0000256" key="8">
    <source>
        <dbReference type="ARBA" id="ARBA00022833"/>
    </source>
</evidence>
<dbReference type="InterPro" id="IPR014729">
    <property type="entry name" value="Rossmann-like_a/b/a_fold"/>
</dbReference>
<dbReference type="InterPro" id="IPR056411">
    <property type="entry name" value="CysS_C"/>
</dbReference>
<keyword evidence="10 13" id="KW-0648">Protein biosynthesis</keyword>
<keyword evidence="8 13" id="KW-0862">Zinc</keyword>
<dbReference type="PRINTS" id="PR00983">
    <property type="entry name" value="TRNASYNTHCYS"/>
</dbReference>
<comment type="subunit">
    <text evidence="3 13">Monomer.</text>
</comment>
<keyword evidence="4 13" id="KW-0963">Cytoplasm</keyword>
<evidence type="ECO:0000313" key="16">
    <source>
        <dbReference type="EMBL" id="MDN4527221.1"/>
    </source>
</evidence>
<evidence type="ECO:0000256" key="11">
    <source>
        <dbReference type="ARBA" id="ARBA00023146"/>
    </source>
</evidence>
<keyword evidence="11 13" id="KW-0030">Aminoacyl-tRNA synthetase</keyword>
<dbReference type="EMBL" id="JAUHTR010000019">
    <property type="protein sequence ID" value="MDN4527221.1"/>
    <property type="molecule type" value="Genomic_DNA"/>
</dbReference>
<dbReference type="InterPro" id="IPR015273">
    <property type="entry name" value="Cys-tRNA-synt_Ia_DALR"/>
</dbReference>
<comment type="subcellular location">
    <subcellularLocation>
        <location evidence="1 13">Cytoplasm</location>
    </subcellularLocation>
</comment>
<evidence type="ECO:0000256" key="9">
    <source>
        <dbReference type="ARBA" id="ARBA00022840"/>
    </source>
</evidence>